<evidence type="ECO:0000313" key="4">
    <source>
        <dbReference type="Proteomes" id="UP000079169"/>
    </source>
</evidence>
<evidence type="ECO:0000256" key="1">
    <source>
        <dbReference type="ARBA" id="ARBA00022614"/>
    </source>
</evidence>
<feature type="non-terminal residue" evidence="5">
    <location>
        <position position="1"/>
    </location>
</feature>
<sequence length="266" mass="29461">YLGYNEISVVEGLEHQSALQLLHIERQSLEPGAALYFDPRTLNTLRTCLQDLDISHNHISSILDLQSLTALKQINLRDNQLTNLEELCSTLQRWTEVVSVQLTNNPVCKLANYRNQVLVASSYTLKSLDDKSVSPITKVFLQKFEQEKSKRRASSGAVSSDEFSSEVQQLVKHLPEGLVRAVSGKVLEDTISGGPHHPVPITFPLNNFVQPSATGTGKSDIKYGLRGSKPRSKFTKPKNPSVGHPPDITQRGDEALGISSNHRIED</sequence>
<dbReference type="RefSeq" id="XP_026683159.1">
    <property type="nucleotide sequence ID" value="XM_026827358.1"/>
</dbReference>
<dbReference type="PaxDb" id="121845-A0A3Q0J3U5"/>
<feature type="region of interest" description="Disordered" evidence="3">
    <location>
        <begin position="214"/>
        <end position="266"/>
    </location>
</feature>
<keyword evidence="4" id="KW-1185">Reference proteome</keyword>
<protein>
    <submittedName>
        <fullName evidence="5">Protein phosphatase 1 regulatory subunit 42-like</fullName>
    </submittedName>
</protein>
<evidence type="ECO:0000256" key="3">
    <source>
        <dbReference type="SAM" id="MobiDB-lite"/>
    </source>
</evidence>
<dbReference type="Gene3D" id="3.80.10.10">
    <property type="entry name" value="Ribonuclease Inhibitor"/>
    <property type="match status" value="1"/>
</dbReference>
<dbReference type="PANTHER" id="PTHR46652:SF3">
    <property type="entry name" value="LEUCINE-RICH REPEAT-CONTAINING PROTEIN 9"/>
    <property type="match status" value="1"/>
</dbReference>
<gene>
    <name evidence="5" type="primary">LOC103514353</name>
</gene>
<dbReference type="KEGG" id="dci:103514353"/>
<dbReference type="PANTHER" id="PTHR46652">
    <property type="entry name" value="LEUCINE-RICH REPEAT AND IQ DOMAIN-CONTAINING PROTEIN 1-RELATED"/>
    <property type="match status" value="1"/>
</dbReference>
<dbReference type="AlphaFoldDB" id="A0A3Q0J3U5"/>
<dbReference type="InterPro" id="IPR001611">
    <property type="entry name" value="Leu-rich_rpt"/>
</dbReference>
<keyword evidence="1" id="KW-0433">Leucine-rich repeat</keyword>
<evidence type="ECO:0000256" key="2">
    <source>
        <dbReference type="ARBA" id="ARBA00022737"/>
    </source>
</evidence>
<organism evidence="4 5">
    <name type="scientific">Diaphorina citri</name>
    <name type="common">Asian citrus psyllid</name>
    <dbReference type="NCBI Taxonomy" id="121845"/>
    <lineage>
        <taxon>Eukaryota</taxon>
        <taxon>Metazoa</taxon>
        <taxon>Ecdysozoa</taxon>
        <taxon>Arthropoda</taxon>
        <taxon>Hexapoda</taxon>
        <taxon>Insecta</taxon>
        <taxon>Pterygota</taxon>
        <taxon>Neoptera</taxon>
        <taxon>Paraneoptera</taxon>
        <taxon>Hemiptera</taxon>
        <taxon>Sternorrhyncha</taxon>
        <taxon>Psylloidea</taxon>
        <taxon>Psyllidae</taxon>
        <taxon>Diaphorininae</taxon>
        <taxon>Diaphorina</taxon>
    </lineage>
</organism>
<keyword evidence="2" id="KW-0677">Repeat</keyword>
<proteinExistence type="predicted"/>
<dbReference type="GeneID" id="103514353"/>
<accession>A0A3Q0J3U5</accession>
<dbReference type="PROSITE" id="PS51450">
    <property type="entry name" value="LRR"/>
    <property type="match status" value="2"/>
</dbReference>
<dbReference type="InterPro" id="IPR050836">
    <property type="entry name" value="SDS22/Internalin_LRR"/>
</dbReference>
<reference evidence="5" key="1">
    <citation type="submission" date="2025-08" db="UniProtKB">
        <authorList>
            <consortium name="RefSeq"/>
        </authorList>
    </citation>
    <scope>IDENTIFICATION</scope>
</reference>
<dbReference type="STRING" id="121845.A0A3Q0J3U5"/>
<name>A0A3Q0J3U5_DIACI</name>
<dbReference type="InterPro" id="IPR032675">
    <property type="entry name" value="LRR_dom_sf"/>
</dbReference>
<evidence type="ECO:0000313" key="5">
    <source>
        <dbReference type="RefSeq" id="XP_026683159.1"/>
    </source>
</evidence>
<dbReference type="SUPFAM" id="SSF52058">
    <property type="entry name" value="L domain-like"/>
    <property type="match status" value="1"/>
</dbReference>
<dbReference type="Proteomes" id="UP000079169">
    <property type="component" value="Unplaced"/>
</dbReference>